<evidence type="ECO:0000256" key="1">
    <source>
        <dbReference type="SAM" id="Coils"/>
    </source>
</evidence>
<feature type="coiled-coil region" evidence="1">
    <location>
        <begin position="369"/>
        <end position="396"/>
    </location>
</feature>
<dbReference type="AlphaFoldDB" id="A0A914HP05"/>
<keyword evidence="2" id="KW-1185">Reference proteome</keyword>
<protein>
    <submittedName>
        <fullName evidence="3">Uncharacterized protein</fullName>
    </submittedName>
</protein>
<evidence type="ECO:0000313" key="3">
    <source>
        <dbReference type="WBParaSite" id="Gr19_v10_g2361.t1"/>
    </source>
</evidence>
<evidence type="ECO:0000313" key="2">
    <source>
        <dbReference type="Proteomes" id="UP000887572"/>
    </source>
</evidence>
<organism evidence="2 3">
    <name type="scientific">Globodera rostochiensis</name>
    <name type="common">Golden nematode worm</name>
    <name type="synonym">Heterodera rostochiensis</name>
    <dbReference type="NCBI Taxonomy" id="31243"/>
    <lineage>
        <taxon>Eukaryota</taxon>
        <taxon>Metazoa</taxon>
        <taxon>Ecdysozoa</taxon>
        <taxon>Nematoda</taxon>
        <taxon>Chromadorea</taxon>
        <taxon>Rhabditida</taxon>
        <taxon>Tylenchina</taxon>
        <taxon>Tylenchomorpha</taxon>
        <taxon>Tylenchoidea</taxon>
        <taxon>Heteroderidae</taxon>
        <taxon>Heteroderinae</taxon>
        <taxon>Globodera</taxon>
    </lineage>
</organism>
<feature type="coiled-coil region" evidence="1">
    <location>
        <begin position="192"/>
        <end position="339"/>
    </location>
</feature>
<sequence>MSISTESINGEITADTDVLWLTCANLDPSEEFGKKVVDADTLGNRNKIEEMELELKEVKEELKDIKKELKGMKELEEELKQYKEESKNTNELFGKRLEQMEEWKRITKLELENKELRAELAHQKQLNACKCMTVEEVLDMHKLKQQQNQKEKINFVLGRRAKTDELERKQKADQIEHRAKIDEMEAKVTLEHQKLVEDHKALHTNKEEYQNKQQQNQEENEKLKNLMEEMKLKQQQHQKEINDKIGWLNKDQEQCVSIDQFSRVETAISDLEQKQKNDQEELLRKMDESLKSVQSMVISELKQQNLELQSDQKALLQRLNALEQKQTAYAEQQNQFNERDEKLNNILGQFIEEQNKNHKKMDELGNNSKKELEKGMNQLKGELSAKMEQYQKQQQLNIHVKLEQYQNKQQQTIIDLQQTIAVLNDKINGKDADAPNNSTTNHVRIESTHASNNSTTNQFVGIQQQAPNANEHHQLRRLLMRRKYVPPPRDAYVSPWGE</sequence>
<name>A0A914HP05_GLORO</name>
<keyword evidence="1" id="KW-0175">Coiled coil</keyword>
<accession>A0A914HP05</accession>
<dbReference type="WBParaSite" id="Gr19_v10_g2361.t1">
    <property type="protein sequence ID" value="Gr19_v10_g2361.t1"/>
    <property type="gene ID" value="Gr19_v10_g2361"/>
</dbReference>
<reference evidence="3" key="1">
    <citation type="submission" date="2022-11" db="UniProtKB">
        <authorList>
            <consortium name="WormBaseParasite"/>
        </authorList>
    </citation>
    <scope>IDENTIFICATION</scope>
</reference>
<proteinExistence type="predicted"/>
<dbReference type="Proteomes" id="UP000887572">
    <property type="component" value="Unplaced"/>
</dbReference>
<feature type="coiled-coil region" evidence="1">
    <location>
        <begin position="41"/>
        <end position="126"/>
    </location>
</feature>